<proteinExistence type="predicted"/>
<evidence type="ECO:0000256" key="1">
    <source>
        <dbReference type="SAM" id="SignalP"/>
    </source>
</evidence>
<dbReference type="Pfam" id="PF20341">
    <property type="entry name" value="DUF6636"/>
    <property type="match status" value="1"/>
</dbReference>
<dbReference type="RefSeq" id="WP_189000543.1">
    <property type="nucleotide sequence ID" value="NZ_BMOD01000002.1"/>
</dbReference>
<comment type="caution">
    <text evidence="2">The sequence shown here is derived from an EMBL/GenBank/DDBJ whole genome shotgun (WGS) entry which is preliminary data.</text>
</comment>
<sequence length="130" mass="14341">MKILLSLMLALLGCSFAQNLQGFQTPSGNIHCMLFDSELRCDLGTITARVPPRPKDCELDWGNAFGMSLKGKAQRICHGDTVMNPNYPVLQYGKTWKKAGFVCTSLSSGLSCTNKDKHGWVLSKGRQVIF</sequence>
<dbReference type="Proteomes" id="UP000632222">
    <property type="component" value="Unassembled WGS sequence"/>
</dbReference>
<feature type="signal peptide" evidence="1">
    <location>
        <begin position="1"/>
        <end position="17"/>
    </location>
</feature>
<organism evidence="2 3">
    <name type="scientific">Deinococcus roseus</name>
    <dbReference type="NCBI Taxonomy" id="392414"/>
    <lineage>
        <taxon>Bacteria</taxon>
        <taxon>Thermotogati</taxon>
        <taxon>Deinococcota</taxon>
        <taxon>Deinococci</taxon>
        <taxon>Deinococcales</taxon>
        <taxon>Deinococcaceae</taxon>
        <taxon>Deinococcus</taxon>
    </lineage>
</organism>
<feature type="chain" id="PRO_5046494362" evidence="1">
    <location>
        <begin position="18"/>
        <end position="130"/>
    </location>
</feature>
<protein>
    <submittedName>
        <fullName evidence="2">Uncharacterized protein</fullName>
    </submittedName>
</protein>
<evidence type="ECO:0000313" key="2">
    <source>
        <dbReference type="EMBL" id="GGJ25341.1"/>
    </source>
</evidence>
<keyword evidence="3" id="KW-1185">Reference proteome</keyword>
<reference evidence="3" key="1">
    <citation type="journal article" date="2019" name="Int. J. Syst. Evol. Microbiol.">
        <title>The Global Catalogue of Microorganisms (GCM) 10K type strain sequencing project: providing services to taxonomists for standard genome sequencing and annotation.</title>
        <authorList>
            <consortium name="The Broad Institute Genomics Platform"/>
            <consortium name="The Broad Institute Genome Sequencing Center for Infectious Disease"/>
            <person name="Wu L."/>
            <person name="Ma J."/>
        </authorList>
    </citation>
    <scope>NUCLEOTIDE SEQUENCE [LARGE SCALE GENOMIC DNA]</scope>
    <source>
        <strain evidence="3">JCM 14370</strain>
    </source>
</reference>
<evidence type="ECO:0000313" key="3">
    <source>
        <dbReference type="Proteomes" id="UP000632222"/>
    </source>
</evidence>
<name>A0ABQ2CWZ6_9DEIO</name>
<gene>
    <name evidence="2" type="ORF">GCM10008938_09200</name>
</gene>
<dbReference type="InterPro" id="IPR046576">
    <property type="entry name" value="DUF6636"/>
</dbReference>
<accession>A0ABQ2CWZ6</accession>
<keyword evidence="1" id="KW-0732">Signal</keyword>
<dbReference type="EMBL" id="BMOD01000002">
    <property type="protein sequence ID" value="GGJ25341.1"/>
    <property type="molecule type" value="Genomic_DNA"/>
</dbReference>